<name>A0A9P6CQG8_9AGAR</name>
<comment type="caution">
    <text evidence="1">The sequence shown here is derived from an EMBL/GenBank/DDBJ whole genome shotgun (WGS) entry which is preliminary data.</text>
</comment>
<protein>
    <submittedName>
        <fullName evidence="1">Uncharacterized protein</fullName>
    </submittedName>
</protein>
<gene>
    <name evidence="1" type="ORF">BDN70DRAFT_902306</name>
</gene>
<dbReference type="AlphaFoldDB" id="A0A9P6CQG8"/>
<dbReference type="Proteomes" id="UP000807469">
    <property type="component" value="Unassembled WGS sequence"/>
</dbReference>
<accession>A0A9P6CQG8</accession>
<proteinExistence type="predicted"/>
<evidence type="ECO:0000313" key="2">
    <source>
        <dbReference type="Proteomes" id="UP000807469"/>
    </source>
</evidence>
<sequence>MYNPRSSPIKVKVVPPVRGPAGGKIVKPLVFGTPIKVYNAIGRKFKFDSSTFDNLDELFPLWEDELPYRSYTIVCHTCQVYKSPTNGTVLNYYIQWILLLGLPL</sequence>
<evidence type="ECO:0000313" key="1">
    <source>
        <dbReference type="EMBL" id="KAF9470200.1"/>
    </source>
</evidence>
<organism evidence="1 2">
    <name type="scientific">Pholiota conissans</name>
    <dbReference type="NCBI Taxonomy" id="109636"/>
    <lineage>
        <taxon>Eukaryota</taxon>
        <taxon>Fungi</taxon>
        <taxon>Dikarya</taxon>
        <taxon>Basidiomycota</taxon>
        <taxon>Agaricomycotina</taxon>
        <taxon>Agaricomycetes</taxon>
        <taxon>Agaricomycetidae</taxon>
        <taxon>Agaricales</taxon>
        <taxon>Agaricineae</taxon>
        <taxon>Strophariaceae</taxon>
        <taxon>Pholiota</taxon>
    </lineage>
</organism>
<keyword evidence="2" id="KW-1185">Reference proteome</keyword>
<reference evidence="1" key="1">
    <citation type="submission" date="2020-11" db="EMBL/GenBank/DDBJ databases">
        <authorList>
            <consortium name="DOE Joint Genome Institute"/>
            <person name="Ahrendt S."/>
            <person name="Riley R."/>
            <person name="Andreopoulos W."/>
            <person name="Labutti K."/>
            <person name="Pangilinan J."/>
            <person name="Ruiz-Duenas F.J."/>
            <person name="Barrasa J.M."/>
            <person name="Sanchez-Garcia M."/>
            <person name="Camarero S."/>
            <person name="Miyauchi S."/>
            <person name="Serrano A."/>
            <person name="Linde D."/>
            <person name="Babiker R."/>
            <person name="Drula E."/>
            <person name="Ayuso-Fernandez I."/>
            <person name="Pacheco R."/>
            <person name="Padilla G."/>
            <person name="Ferreira P."/>
            <person name="Barriuso J."/>
            <person name="Kellner H."/>
            <person name="Castanera R."/>
            <person name="Alfaro M."/>
            <person name="Ramirez L."/>
            <person name="Pisabarro A.G."/>
            <person name="Kuo A."/>
            <person name="Tritt A."/>
            <person name="Lipzen A."/>
            <person name="He G."/>
            <person name="Yan M."/>
            <person name="Ng V."/>
            <person name="Cullen D."/>
            <person name="Martin F."/>
            <person name="Rosso M.-N."/>
            <person name="Henrissat B."/>
            <person name="Hibbett D."/>
            <person name="Martinez A.T."/>
            <person name="Grigoriev I.V."/>
        </authorList>
    </citation>
    <scope>NUCLEOTIDE SEQUENCE</scope>
    <source>
        <strain evidence="1">CIRM-BRFM 674</strain>
    </source>
</reference>
<dbReference type="EMBL" id="MU156173">
    <property type="protein sequence ID" value="KAF9470200.1"/>
    <property type="molecule type" value="Genomic_DNA"/>
</dbReference>